<dbReference type="PROSITE" id="PS50076">
    <property type="entry name" value="DNAJ_2"/>
    <property type="match status" value="1"/>
</dbReference>
<dbReference type="STRING" id="43041.A0A182JUE2"/>
<dbReference type="InterPro" id="IPR036869">
    <property type="entry name" value="J_dom_sf"/>
</dbReference>
<dbReference type="PROSITE" id="PS00636">
    <property type="entry name" value="DNAJ_1"/>
    <property type="match status" value="1"/>
</dbReference>
<evidence type="ECO:0000313" key="6">
    <source>
        <dbReference type="Proteomes" id="UP000075881"/>
    </source>
</evidence>
<dbReference type="InterPro" id="IPR004245">
    <property type="entry name" value="DUF229"/>
</dbReference>
<organism evidence="5 6">
    <name type="scientific">Anopheles christyi</name>
    <dbReference type="NCBI Taxonomy" id="43041"/>
    <lineage>
        <taxon>Eukaryota</taxon>
        <taxon>Metazoa</taxon>
        <taxon>Ecdysozoa</taxon>
        <taxon>Arthropoda</taxon>
        <taxon>Hexapoda</taxon>
        <taxon>Insecta</taxon>
        <taxon>Pterygota</taxon>
        <taxon>Neoptera</taxon>
        <taxon>Endopterygota</taxon>
        <taxon>Diptera</taxon>
        <taxon>Nematocera</taxon>
        <taxon>Culicoidea</taxon>
        <taxon>Culicidae</taxon>
        <taxon>Anophelinae</taxon>
        <taxon>Anopheles</taxon>
    </lineage>
</organism>
<dbReference type="FunFam" id="3.40.720.10:FF:000017">
    <property type="entry name" value="Predicted protein"/>
    <property type="match status" value="1"/>
</dbReference>
<feature type="signal peptide" evidence="3">
    <location>
        <begin position="1"/>
        <end position="26"/>
    </location>
</feature>
<reference evidence="5" key="2">
    <citation type="submission" date="2020-05" db="UniProtKB">
        <authorList>
            <consortium name="EnsemblMetazoa"/>
        </authorList>
    </citation>
    <scope>IDENTIFICATION</scope>
    <source>
        <strain evidence="5">ACHKN1017</strain>
    </source>
</reference>
<feature type="domain" description="J" evidence="4">
    <location>
        <begin position="29"/>
        <end position="94"/>
    </location>
</feature>
<dbReference type="CDD" id="cd10747">
    <property type="entry name" value="DnaJ_C"/>
    <property type="match status" value="1"/>
</dbReference>
<proteinExistence type="predicted"/>
<accession>A0A182JUE2</accession>
<dbReference type="SUPFAM" id="SSF46565">
    <property type="entry name" value="Chaperone J-domain"/>
    <property type="match status" value="1"/>
</dbReference>
<dbReference type="Gene3D" id="2.60.260.20">
    <property type="entry name" value="Urease metallochaperone UreE, N-terminal domain"/>
    <property type="match status" value="2"/>
</dbReference>
<evidence type="ECO:0000313" key="5">
    <source>
        <dbReference type="EnsemblMetazoa" id="ACHR002124-PA"/>
    </source>
</evidence>
<dbReference type="Proteomes" id="UP000075881">
    <property type="component" value="Unassembled WGS sequence"/>
</dbReference>
<evidence type="ECO:0000256" key="2">
    <source>
        <dbReference type="ARBA" id="ARBA00023180"/>
    </source>
</evidence>
<dbReference type="Pfam" id="PF00226">
    <property type="entry name" value="DnaJ"/>
    <property type="match status" value="1"/>
</dbReference>
<keyword evidence="6" id="KW-1185">Reference proteome</keyword>
<evidence type="ECO:0000259" key="4">
    <source>
        <dbReference type="PROSITE" id="PS50076"/>
    </source>
</evidence>
<dbReference type="InterPro" id="IPR017850">
    <property type="entry name" value="Alkaline_phosphatase_core_sf"/>
</dbReference>
<dbReference type="Pfam" id="PF01556">
    <property type="entry name" value="DnaJ_C"/>
    <property type="match status" value="1"/>
</dbReference>
<dbReference type="GO" id="GO:0005783">
    <property type="term" value="C:endoplasmic reticulum"/>
    <property type="evidence" value="ECO:0007669"/>
    <property type="project" value="TreeGrafter"/>
</dbReference>
<dbReference type="PANTHER" id="PTHR44298:SF1">
    <property type="entry name" value="DNAJ HOMOLOG SUBFAMILY B MEMBER 11"/>
    <property type="match status" value="1"/>
</dbReference>
<dbReference type="InterPro" id="IPR018253">
    <property type="entry name" value="DnaJ_domain_CS"/>
</dbReference>
<reference evidence="6" key="1">
    <citation type="submission" date="2013-03" db="EMBL/GenBank/DDBJ databases">
        <title>The Genome Sequence of Anopheles christyi ACHKN1017.</title>
        <authorList>
            <consortium name="The Broad Institute Genomics Platform"/>
            <person name="Neafsey D.E."/>
            <person name="Besansky N."/>
            <person name="Walker B."/>
            <person name="Young S.K."/>
            <person name="Zeng Q."/>
            <person name="Gargeya S."/>
            <person name="Fitzgerald M."/>
            <person name="Haas B."/>
            <person name="Abouelleil A."/>
            <person name="Allen A.W."/>
            <person name="Alvarado L."/>
            <person name="Arachchi H.M."/>
            <person name="Berlin A.M."/>
            <person name="Chapman S.B."/>
            <person name="Gainer-Dewar J."/>
            <person name="Goldberg J."/>
            <person name="Griggs A."/>
            <person name="Gujja S."/>
            <person name="Hansen M."/>
            <person name="Howarth C."/>
            <person name="Imamovic A."/>
            <person name="Ireland A."/>
            <person name="Larimer J."/>
            <person name="McCowan C."/>
            <person name="Murphy C."/>
            <person name="Pearson M."/>
            <person name="Poon T.W."/>
            <person name="Priest M."/>
            <person name="Roberts A."/>
            <person name="Saif S."/>
            <person name="Shea T."/>
            <person name="Sisk P."/>
            <person name="Sykes S."/>
            <person name="Wortman J."/>
            <person name="Nusbaum C."/>
            <person name="Birren B."/>
        </authorList>
    </citation>
    <scope>NUCLEOTIDE SEQUENCE [LARGE SCALE GENOMIC DNA]</scope>
    <source>
        <strain evidence="6">ACHKN1017</strain>
    </source>
</reference>
<evidence type="ECO:0000256" key="3">
    <source>
        <dbReference type="SAM" id="SignalP"/>
    </source>
</evidence>
<dbReference type="PRINTS" id="PR00625">
    <property type="entry name" value="JDOMAIN"/>
</dbReference>
<dbReference type="GO" id="GO:0051787">
    <property type="term" value="F:misfolded protein binding"/>
    <property type="evidence" value="ECO:0007669"/>
    <property type="project" value="TreeGrafter"/>
</dbReference>
<sequence>MKSFDFCFTLLVGAAILLLVADDALAGRDFYKILGLRKTASKNDVKKAYRKIAKELHPDKNKDDPDASQKFQDLGAAYEVLSDDDKRKLYDRCGEECVKKEGMMDNTDPFAQFFGDFGFGFGGQEQRETPRGANIVMDLHVTLEELYSGNFVEITRNKPVMKPASGTRKCNCRQEMVTRNLGPGRFQMMQQTVCDECPNVKLVNEERTIEIEIEPGMEDGQETRFSGEGEPHMDGEPGDLILKIKTVPHTRFERRGDDLYTNITISLQDALVGFTLDIVHLDGHKVTVTREKVTWPGARIRKNGEGMPNYENNNLHGTLYITFDVEFPKSQLTDTEKEVACEMCLVTLPANGGGKLGSFAHRYRSSHSVHHYKPLLPTDRRMGPIRKKKTRFKVLLMMGTVFACLLYAIERPFWWDYDALEAPLWNEALETRDDEQHFNYNSSYFVNTVGCKMPSFPVTNDQIQKFVERPEPIECVPALLEADERWLWIQLSLEEIERHYNVTNASMIQCCVRSFERLTDQEEHQVGNESCFGYPERYDAQEEEFVIVNCHHGGLKDPFYWDYFAFVPPGKQAVRERLSQLSRAEELAEQRLNVMILGIDAVSRLNLHRQMNQTTDYLLNTLNGIEMFGYNKVGDNTFPNMVPALTGLDIDELGAACLPNASSTFDLCQFVWNKFGERGYRTVYAEDSSAMGTFNYGKKGFRRQPTDYYLRNFFRQMESSVGYNKKLNAKLCLGGRNPTRVLLDYARKIVKTFGDAEPVFSLLWGVGMTHDFFNNPALIDDDYRQVLEFMSEQYRHYLNRTVLILMSDHGIRWGSFRNTYQGMMEERQPFLIFVLPPWFRREYPSAYHNLRRNRLRLTTHFDLYETLKEFLDIAGLRTGSIRERTEELLEAKPIPRGISLFLPIPAARTCEDAGIAPHWCTCHDHKPLAKNDHQVIQAARFAVDRVNHLLLEYPQCSVLHLNSIEDASVGQSPENITAKHKFSDISVRFVTKPGDGEFEATVRIDANNDSFLTGTVSRTNLYGKQSFCVDDYRLKLYCFCGL</sequence>
<protein>
    <recommendedName>
        <fullName evidence="4">J domain-containing protein</fullName>
    </recommendedName>
</protein>
<dbReference type="Gene3D" id="1.10.287.110">
    <property type="entry name" value="DnaJ domain"/>
    <property type="match status" value="1"/>
</dbReference>
<dbReference type="CDD" id="cd06257">
    <property type="entry name" value="DnaJ"/>
    <property type="match status" value="1"/>
</dbReference>
<dbReference type="SUPFAM" id="SSF53649">
    <property type="entry name" value="Alkaline phosphatase-like"/>
    <property type="match status" value="1"/>
</dbReference>
<feature type="chain" id="PRO_5008124636" description="J domain-containing protein" evidence="3">
    <location>
        <begin position="27"/>
        <end position="1042"/>
    </location>
</feature>
<dbReference type="InterPro" id="IPR008971">
    <property type="entry name" value="HSP40/DnaJ_pept-bd"/>
</dbReference>
<dbReference type="PANTHER" id="PTHR44298">
    <property type="entry name" value="DNAJ HOMOLOG SUBFAMILY B MEMBER 11"/>
    <property type="match status" value="1"/>
</dbReference>
<dbReference type="AlphaFoldDB" id="A0A182JUE2"/>
<dbReference type="SUPFAM" id="SSF49493">
    <property type="entry name" value="HSP40/DnaJ peptide-binding domain"/>
    <property type="match status" value="2"/>
</dbReference>
<dbReference type="FunFam" id="2.60.260.20:FF:000013">
    <property type="entry name" value="DnaJ subfamily B member 11"/>
    <property type="match status" value="1"/>
</dbReference>
<keyword evidence="1 3" id="KW-0732">Signal</keyword>
<evidence type="ECO:0000256" key="1">
    <source>
        <dbReference type="ARBA" id="ARBA00022729"/>
    </source>
</evidence>
<dbReference type="InterPro" id="IPR051736">
    <property type="entry name" value="DnaJ-B11-like"/>
</dbReference>
<dbReference type="InterPro" id="IPR002939">
    <property type="entry name" value="DnaJ_C"/>
</dbReference>
<dbReference type="EnsemblMetazoa" id="ACHR002124-RA">
    <property type="protein sequence ID" value="ACHR002124-PA"/>
    <property type="gene ID" value="ACHR002124"/>
</dbReference>
<dbReference type="VEuPathDB" id="VectorBase:ACHR002124"/>
<dbReference type="CDD" id="cd16021">
    <property type="entry name" value="ALP_like"/>
    <property type="match status" value="1"/>
</dbReference>
<dbReference type="GO" id="GO:0006457">
    <property type="term" value="P:protein folding"/>
    <property type="evidence" value="ECO:0007669"/>
    <property type="project" value="InterPro"/>
</dbReference>
<dbReference type="Gene3D" id="3.40.720.10">
    <property type="entry name" value="Alkaline Phosphatase, subunit A"/>
    <property type="match status" value="1"/>
</dbReference>
<dbReference type="FunFam" id="1.10.287.110:FF:000040">
    <property type="entry name" value="dnaJ homolog subfamily B member 11"/>
    <property type="match status" value="1"/>
</dbReference>
<dbReference type="GO" id="GO:0051082">
    <property type="term" value="F:unfolded protein binding"/>
    <property type="evidence" value="ECO:0007669"/>
    <property type="project" value="InterPro"/>
</dbReference>
<dbReference type="SMART" id="SM00271">
    <property type="entry name" value="DnaJ"/>
    <property type="match status" value="1"/>
</dbReference>
<dbReference type="InterPro" id="IPR001623">
    <property type="entry name" value="DnaJ_domain"/>
</dbReference>
<dbReference type="Pfam" id="PF02995">
    <property type="entry name" value="DUF229"/>
    <property type="match status" value="1"/>
</dbReference>
<name>A0A182JUE2_9DIPT</name>
<keyword evidence="2" id="KW-0325">Glycoprotein</keyword>